<proteinExistence type="predicted"/>
<evidence type="ECO:0000259" key="4">
    <source>
        <dbReference type="PROSITE" id="PS50949"/>
    </source>
</evidence>
<dbReference type="Pfam" id="PF00392">
    <property type="entry name" value="GntR"/>
    <property type="match status" value="1"/>
</dbReference>
<gene>
    <name evidence="5" type="ORF">I4I82_05155</name>
</gene>
<evidence type="ECO:0000256" key="2">
    <source>
        <dbReference type="ARBA" id="ARBA00023125"/>
    </source>
</evidence>
<dbReference type="SMART" id="SM00895">
    <property type="entry name" value="FCD"/>
    <property type="match status" value="1"/>
</dbReference>
<keyword evidence="3" id="KW-0804">Transcription</keyword>
<dbReference type="InterPro" id="IPR011711">
    <property type="entry name" value="GntR_C"/>
</dbReference>
<sequence length="246" mass="26943">MTGLQPVRPQRAADLIATQLRRRIITSMEDGTALPPEAVLMERFQVARQTLRDAFRVLETEGLLTVRRGAQGGAIVHRPDGSVAARSAALVLASRGASLADVYRARAVLEPSCAALLARNRRADDVATLRGALEQTADTDAVSGIRDLMGFHRLVAHLAGNHTVALLTDLVRHIVEAGSEEQVVADPQSSETERAQRLGHRTHVRLVDLIEQGDHEAARELWRRHLEESEDYLIRGAGSRTVLDLL</sequence>
<comment type="caution">
    <text evidence="5">The sequence shown here is derived from an EMBL/GenBank/DDBJ whole genome shotgun (WGS) entry which is preliminary data.</text>
</comment>
<keyword evidence="1" id="KW-0805">Transcription regulation</keyword>
<reference evidence="5 6" key="1">
    <citation type="submission" date="2020-11" db="EMBL/GenBank/DDBJ databases">
        <title>Pseudonocardia abyssalis sp. nov. and Pseudonocardia oceani sp. nov., description and phylogenomic analysis of two novel actinomycetes isolated from the deep Southern Ocean.</title>
        <authorList>
            <person name="Parra J."/>
        </authorList>
    </citation>
    <scope>NUCLEOTIDE SEQUENCE [LARGE SCALE GENOMIC DNA]</scope>
    <source>
        <strain evidence="6">KRD185</strain>
    </source>
</reference>
<evidence type="ECO:0000256" key="3">
    <source>
        <dbReference type="ARBA" id="ARBA00023163"/>
    </source>
</evidence>
<dbReference type="PANTHER" id="PTHR43537">
    <property type="entry name" value="TRANSCRIPTIONAL REGULATOR, GNTR FAMILY"/>
    <property type="match status" value="1"/>
</dbReference>
<dbReference type="EMBL" id="JADQDF010000001">
    <property type="protein sequence ID" value="MBW0127065.1"/>
    <property type="molecule type" value="Genomic_DNA"/>
</dbReference>
<feature type="domain" description="HTH gntR-type" evidence="4">
    <location>
        <begin position="10"/>
        <end position="79"/>
    </location>
</feature>
<keyword evidence="2" id="KW-0238">DNA-binding</keyword>
<evidence type="ECO:0000313" key="5">
    <source>
        <dbReference type="EMBL" id="MBW0127065.1"/>
    </source>
</evidence>
<name>A0ABS6U4B4_9PSEU</name>
<dbReference type="PROSITE" id="PS50949">
    <property type="entry name" value="HTH_GNTR"/>
    <property type="match status" value="1"/>
</dbReference>
<dbReference type="SMART" id="SM00345">
    <property type="entry name" value="HTH_GNTR"/>
    <property type="match status" value="1"/>
</dbReference>
<organism evidence="5 6">
    <name type="scientific">Pseudonocardia oceani</name>
    <dbReference type="NCBI Taxonomy" id="2792013"/>
    <lineage>
        <taxon>Bacteria</taxon>
        <taxon>Bacillati</taxon>
        <taxon>Actinomycetota</taxon>
        <taxon>Actinomycetes</taxon>
        <taxon>Pseudonocardiales</taxon>
        <taxon>Pseudonocardiaceae</taxon>
        <taxon>Pseudonocardia</taxon>
    </lineage>
</organism>
<protein>
    <submittedName>
        <fullName evidence="5">FadR family transcriptional regulator</fullName>
    </submittedName>
</protein>
<keyword evidence="6" id="KW-1185">Reference proteome</keyword>
<dbReference type="PANTHER" id="PTHR43537:SF5">
    <property type="entry name" value="UXU OPERON TRANSCRIPTIONAL REGULATOR"/>
    <property type="match status" value="1"/>
</dbReference>
<evidence type="ECO:0000256" key="1">
    <source>
        <dbReference type="ARBA" id="ARBA00023015"/>
    </source>
</evidence>
<evidence type="ECO:0000313" key="6">
    <source>
        <dbReference type="Proteomes" id="UP000694300"/>
    </source>
</evidence>
<accession>A0ABS6U4B4</accession>
<dbReference type="Pfam" id="PF07729">
    <property type="entry name" value="FCD"/>
    <property type="match status" value="1"/>
</dbReference>
<dbReference type="Proteomes" id="UP000694300">
    <property type="component" value="Unassembled WGS sequence"/>
</dbReference>
<dbReference type="InterPro" id="IPR000524">
    <property type="entry name" value="Tscrpt_reg_HTH_GntR"/>
</dbReference>